<reference evidence="1 2" key="1">
    <citation type="submission" date="2014-06" db="EMBL/GenBank/DDBJ databases">
        <title>Draft genome sequence of Bacillus gaemokensis JCM 15801 (MCCC 1A00707).</title>
        <authorList>
            <person name="Lai Q."/>
            <person name="Liu Y."/>
            <person name="Shao Z."/>
        </authorList>
    </citation>
    <scope>NUCLEOTIDE SEQUENCE [LARGE SCALE GENOMIC DNA]</scope>
    <source>
        <strain evidence="1 2">JCM 15801</strain>
    </source>
</reference>
<organism evidence="1 2">
    <name type="scientific">Bacillus gaemokensis</name>
    <dbReference type="NCBI Taxonomy" id="574375"/>
    <lineage>
        <taxon>Bacteria</taxon>
        <taxon>Bacillati</taxon>
        <taxon>Bacillota</taxon>
        <taxon>Bacilli</taxon>
        <taxon>Bacillales</taxon>
        <taxon>Bacillaceae</taxon>
        <taxon>Bacillus</taxon>
        <taxon>Bacillus cereus group</taxon>
    </lineage>
</organism>
<dbReference type="Proteomes" id="UP000027778">
    <property type="component" value="Unassembled WGS sequence"/>
</dbReference>
<proteinExistence type="predicted"/>
<evidence type="ECO:0000313" key="2">
    <source>
        <dbReference type="Proteomes" id="UP000027778"/>
    </source>
</evidence>
<dbReference type="AlphaFoldDB" id="A0A073KLD1"/>
<protein>
    <submittedName>
        <fullName evidence="1">Uncharacterized protein</fullName>
    </submittedName>
</protein>
<keyword evidence="2" id="KW-1185">Reference proteome</keyword>
<name>A0A073KLD1_9BACI</name>
<gene>
    <name evidence="1" type="ORF">BAGA_14170</name>
</gene>
<dbReference type="EMBL" id="JOTM01000020">
    <property type="protein sequence ID" value="KEK23143.1"/>
    <property type="molecule type" value="Genomic_DNA"/>
</dbReference>
<evidence type="ECO:0000313" key="1">
    <source>
        <dbReference type="EMBL" id="KEK23143.1"/>
    </source>
</evidence>
<dbReference type="STRING" id="574375.AZF08_23140"/>
<accession>A0A073KLD1</accession>
<comment type="caution">
    <text evidence="1">The sequence shown here is derived from an EMBL/GenBank/DDBJ whole genome shotgun (WGS) entry which is preliminary data.</text>
</comment>
<sequence>MRYYCDLNLITPKKNEIGQINLSNEDLLDLIKVLTLKILGKRLKSIASFQLHELGIREIRIQLDEMYTYIEYLLLSLNQLECVKNEAVVLNTLKLFYEFNEKYINKR</sequence>